<keyword evidence="2" id="KW-0732">Signal</keyword>
<protein>
    <recommendedName>
        <fullName evidence="5">GPI anchored protein</fullName>
    </recommendedName>
</protein>
<keyword evidence="4" id="KW-1185">Reference proteome</keyword>
<feature type="region of interest" description="Disordered" evidence="1">
    <location>
        <begin position="142"/>
        <end position="168"/>
    </location>
</feature>
<reference evidence="3 4" key="1">
    <citation type="journal article" date="2023" name="IMA Fungus">
        <title>Comparative genomic study of the Penicillium genus elucidates a diverse pangenome and 15 lateral gene transfer events.</title>
        <authorList>
            <person name="Petersen C."/>
            <person name="Sorensen T."/>
            <person name="Nielsen M.R."/>
            <person name="Sondergaard T.E."/>
            <person name="Sorensen J.L."/>
            <person name="Fitzpatrick D.A."/>
            <person name="Frisvad J.C."/>
            <person name="Nielsen K.L."/>
        </authorList>
    </citation>
    <scope>NUCLEOTIDE SEQUENCE [LARGE SCALE GENOMIC DNA]</scope>
    <source>
        <strain evidence="3 4">IBT 35679</strain>
    </source>
</reference>
<organism evidence="3 4">
    <name type="scientific">Penicillium frequentans</name>
    <dbReference type="NCBI Taxonomy" id="3151616"/>
    <lineage>
        <taxon>Eukaryota</taxon>
        <taxon>Fungi</taxon>
        <taxon>Dikarya</taxon>
        <taxon>Ascomycota</taxon>
        <taxon>Pezizomycotina</taxon>
        <taxon>Eurotiomycetes</taxon>
        <taxon>Eurotiomycetidae</taxon>
        <taxon>Eurotiales</taxon>
        <taxon>Aspergillaceae</taxon>
        <taxon>Penicillium</taxon>
    </lineage>
</organism>
<evidence type="ECO:0000256" key="1">
    <source>
        <dbReference type="SAM" id="MobiDB-lite"/>
    </source>
</evidence>
<dbReference type="AlphaFoldDB" id="A0AAD6GC56"/>
<evidence type="ECO:0000313" key="3">
    <source>
        <dbReference type="EMBL" id="KAJ5526174.1"/>
    </source>
</evidence>
<sequence>MCFKLFLILSTLGLTAAGSSVTSLFMFGADKQSLVGSVVKTDSRTTTYSITCPSGSNSSNCGVHPGILYTEGPTTVEWALKSPYISAGDGHVTCSTGGSTSAVCTEMISTNGLSFLTETKTLNQNQITFLAVTITAGPTATSANATATSTDTTASMTSSGSGTGSASGDVPKITAPLQVIMGGLAVGLVAFAL</sequence>
<dbReference type="Proteomes" id="UP001220324">
    <property type="component" value="Unassembled WGS sequence"/>
</dbReference>
<evidence type="ECO:0008006" key="5">
    <source>
        <dbReference type="Google" id="ProtNLM"/>
    </source>
</evidence>
<accession>A0AAD6GC56</accession>
<proteinExistence type="predicted"/>
<feature type="chain" id="PRO_5042203841" description="GPI anchored protein" evidence="2">
    <location>
        <begin position="18"/>
        <end position="193"/>
    </location>
</feature>
<name>A0AAD6GC56_9EURO</name>
<comment type="caution">
    <text evidence="3">The sequence shown here is derived from an EMBL/GenBank/DDBJ whole genome shotgun (WGS) entry which is preliminary data.</text>
</comment>
<gene>
    <name evidence="3" type="ORF">N7494_012824</name>
</gene>
<dbReference type="EMBL" id="JAQIZZ010000008">
    <property type="protein sequence ID" value="KAJ5526174.1"/>
    <property type="molecule type" value="Genomic_DNA"/>
</dbReference>
<evidence type="ECO:0000313" key="4">
    <source>
        <dbReference type="Proteomes" id="UP001220324"/>
    </source>
</evidence>
<dbReference type="PANTHER" id="PTHR40640">
    <property type="entry name" value="ANCHORED GLYCOPROTEIN, PUTATIVE (AFU_ORTHOLOGUE AFUA_8G04860)-RELATED"/>
    <property type="match status" value="1"/>
</dbReference>
<evidence type="ECO:0000256" key="2">
    <source>
        <dbReference type="SAM" id="SignalP"/>
    </source>
</evidence>
<feature type="signal peptide" evidence="2">
    <location>
        <begin position="1"/>
        <end position="17"/>
    </location>
</feature>
<dbReference type="PANTHER" id="PTHR40640:SF1">
    <property type="entry name" value="ANCHORED GLYCOPROTEIN, PUTATIVE (AFU_ORTHOLOGUE AFUA_8G04860)-RELATED"/>
    <property type="match status" value="1"/>
</dbReference>